<protein>
    <recommendedName>
        <fullName evidence="2">Protein UNC80 C-terminal domain-containing protein</fullName>
    </recommendedName>
</protein>
<dbReference type="AlphaFoldDB" id="A0A3P6UBZ3"/>
<dbReference type="GO" id="GO:0055080">
    <property type="term" value="P:monoatomic cation homeostasis"/>
    <property type="evidence" value="ECO:0007669"/>
    <property type="project" value="TreeGrafter"/>
</dbReference>
<feature type="domain" description="Protein UNC80 C-terminal" evidence="2">
    <location>
        <begin position="151"/>
        <end position="297"/>
    </location>
</feature>
<sequence length="300" mass="33742">MCVTVQVYAPESYRSRQMMDLHYLTHYYYGDLNAIYIWSGRVDDVRSVVSGQSSHGSAPGGPCVSGSSVKRLAEQTPKIPEWANALSGMNLPAQPTETHDSEKGVSFRRRRPRGSMGLKRSASSILNKRNNQEGFAATTATSSNPTPSGWRKSSVEPREAILQIASEFLTVANIRLTELGERHRFSDLLDGKAYMRLSELAQSIIKQFPYNPNLLKSQALQRFLTEVLPIVEWGHESLRSCKALETLVGRLSRTLPKMLDTPSIRKQVKWDCVTNIIKSLYMTAQRNRSVAQLKEIKVRL</sequence>
<accession>A0A3P6UBZ3</accession>
<gene>
    <name evidence="3" type="ORF">DILT_LOCUS4337</name>
</gene>
<feature type="compositionally biased region" description="Low complexity" evidence="1">
    <location>
        <begin position="136"/>
        <end position="148"/>
    </location>
</feature>
<evidence type="ECO:0000313" key="4">
    <source>
        <dbReference type="Proteomes" id="UP000281553"/>
    </source>
</evidence>
<keyword evidence="4" id="KW-1185">Reference proteome</keyword>
<dbReference type="InterPro" id="IPR046460">
    <property type="entry name" value="UNC80_C"/>
</dbReference>
<dbReference type="GO" id="GO:0030424">
    <property type="term" value="C:axon"/>
    <property type="evidence" value="ECO:0007669"/>
    <property type="project" value="TreeGrafter"/>
</dbReference>
<evidence type="ECO:0000259" key="2">
    <source>
        <dbReference type="Pfam" id="PF20262"/>
    </source>
</evidence>
<name>A0A3P6UBZ3_DIBLA</name>
<dbReference type="GO" id="GO:0005261">
    <property type="term" value="F:monoatomic cation channel activity"/>
    <property type="evidence" value="ECO:0007669"/>
    <property type="project" value="TreeGrafter"/>
</dbReference>
<dbReference type="EMBL" id="UYRU01045292">
    <property type="protein sequence ID" value="VDK89160.1"/>
    <property type="molecule type" value="Genomic_DNA"/>
</dbReference>
<evidence type="ECO:0000313" key="3">
    <source>
        <dbReference type="EMBL" id="VDK89160.1"/>
    </source>
</evidence>
<dbReference type="PANTHER" id="PTHR31781">
    <property type="entry name" value="UNC80"/>
    <property type="match status" value="1"/>
</dbReference>
<proteinExistence type="predicted"/>
<dbReference type="Proteomes" id="UP000281553">
    <property type="component" value="Unassembled WGS sequence"/>
</dbReference>
<reference evidence="3 4" key="1">
    <citation type="submission" date="2018-11" db="EMBL/GenBank/DDBJ databases">
        <authorList>
            <consortium name="Pathogen Informatics"/>
        </authorList>
    </citation>
    <scope>NUCLEOTIDE SEQUENCE [LARGE SCALE GENOMIC DNA]</scope>
</reference>
<dbReference type="OrthoDB" id="5584001at2759"/>
<feature type="region of interest" description="Disordered" evidence="1">
    <location>
        <begin position="89"/>
        <end position="152"/>
    </location>
</feature>
<dbReference type="GO" id="GO:0034703">
    <property type="term" value="C:cation channel complex"/>
    <property type="evidence" value="ECO:0007669"/>
    <property type="project" value="TreeGrafter"/>
</dbReference>
<evidence type="ECO:0000256" key="1">
    <source>
        <dbReference type="SAM" id="MobiDB-lite"/>
    </source>
</evidence>
<organism evidence="3 4">
    <name type="scientific">Dibothriocephalus latus</name>
    <name type="common">Fish tapeworm</name>
    <name type="synonym">Diphyllobothrium latum</name>
    <dbReference type="NCBI Taxonomy" id="60516"/>
    <lineage>
        <taxon>Eukaryota</taxon>
        <taxon>Metazoa</taxon>
        <taxon>Spiralia</taxon>
        <taxon>Lophotrochozoa</taxon>
        <taxon>Platyhelminthes</taxon>
        <taxon>Cestoda</taxon>
        <taxon>Eucestoda</taxon>
        <taxon>Diphyllobothriidea</taxon>
        <taxon>Diphyllobothriidae</taxon>
        <taxon>Dibothriocephalus</taxon>
    </lineage>
</organism>
<feature type="region of interest" description="Disordered" evidence="1">
    <location>
        <begin position="49"/>
        <end position="70"/>
    </location>
</feature>
<feature type="compositionally biased region" description="Polar residues" evidence="1">
    <location>
        <begin position="121"/>
        <end position="133"/>
    </location>
</feature>
<dbReference type="Pfam" id="PF20262">
    <property type="entry name" value="UNC80_C"/>
    <property type="match status" value="1"/>
</dbReference>
<dbReference type="PANTHER" id="PTHR31781:SF1">
    <property type="entry name" value="PROTEIN UNC-80 HOMOLOG"/>
    <property type="match status" value="1"/>
</dbReference>